<reference evidence="1" key="1">
    <citation type="submission" date="2022-12" db="EMBL/GenBank/DDBJ databases">
        <authorList>
            <person name="Uljanovas D."/>
        </authorList>
    </citation>
    <scope>NUCLEOTIDE SEQUENCE</scope>
    <source>
        <strain evidence="1">RCM69</strain>
    </source>
</reference>
<dbReference type="Proteomes" id="UP001170288">
    <property type="component" value="Unassembled WGS sequence"/>
</dbReference>
<dbReference type="EMBL" id="JAPZCX010000002">
    <property type="protein sequence ID" value="MDN5069685.1"/>
    <property type="molecule type" value="Genomic_DNA"/>
</dbReference>
<name>A0AAW7PW32_9BACT</name>
<gene>
    <name evidence="1" type="ORF">O8C76_01430</name>
</gene>
<organism evidence="1 2">
    <name type="scientific">Aliarcobacter butzleri</name>
    <dbReference type="NCBI Taxonomy" id="28197"/>
    <lineage>
        <taxon>Bacteria</taxon>
        <taxon>Pseudomonadati</taxon>
        <taxon>Campylobacterota</taxon>
        <taxon>Epsilonproteobacteria</taxon>
        <taxon>Campylobacterales</taxon>
        <taxon>Arcobacteraceae</taxon>
        <taxon>Aliarcobacter</taxon>
    </lineage>
</organism>
<dbReference type="AlphaFoldDB" id="A0AAW7PW32"/>
<reference evidence="1" key="2">
    <citation type="journal article" date="2023" name="Microorganisms">
        <title>Genomic Characterization of Arcobacter butzleri Strains Isolated from Various Sources in Lithuania.</title>
        <authorList>
            <person name="Uljanovas D."/>
            <person name="Golz G."/>
            <person name="Fleischmann S."/>
            <person name="Kudirkiene E."/>
            <person name="Kasetiene N."/>
            <person name="Grineviciene A."/>
            <person name="Tamuleviciene E."/>
            <person name="Aksomaitiene J."/>
            <person name="Alter T."/>
            <person name="Malakauskas M."/>
        </authorList>
    </citation>
    <scope>NUCLEOTIDE SEQUENCE</scope>
    <source>
        <strain evidence="1">RCM69</strain>
    </source>
</reference>
<protein>
    <submittedName>
        <fullName evidence="1">Uncharacterized protein</fullName>
    </submittedName>
</protein>
<accession>A0AAW7PW32</accession>
<dbReference type="RefSeq" id="WP_175531718.1">
    <property type="nucleotide sequence ID" value="NZ_JABWGM010000024.1"/>
</dbReference>
<evidence type="ECO:0000313" key="2">
    <source>
        <dbReference type="Proteomes" id="UP001170288"/>
    </source>
</evidence>
<evidence type="ECO:0000313" key="1">
    <source>
        <dbReference type="EMBL" id="MDN5069685.1"/>
    </source>
</evidence>
<sequence>MNTRKNTSKKELFSSNIESGFLEIIKPQVANMFKKLSKMSPDLEKEWKDLFAKNVILYIDGFLDEMSEELEIPYNKDIRIEKLKNYIENIENK</sequence>
<comment type="caution">
    <text evidence="1">The sequence shown here is derived from an EMBL/GenBank/DDBJ whole genome shotgun (WGS) entry which is preliminary data.</text>
</comment>
<proteinExistence type="predicted"/>